<dbReference type="Proteomes" id="UP000235081">
    <property type="component" value="Unassembled WGS sequence"/>
</dbReference>
<evidence type="ECO:0000256" key="4">
    <source>
        <dbReference type="ARBA" id="ARBA00023136"/>
    </source>
</evidence>
<evidence type="ECO:0000313" key="6">
    <source>
        <dbReference type="EMBL" id="PMB27856.1"/>
    </source>
</evidence>
<dbReference type="PANTHER" id="PTHR12668:SF43">
    <property type="entry name" value="TRANSMEMBRANE PROTEIN 14 HOMOLOG"/>
    <property type="match status" value="1"/>
</dbReference>
<dbReference type="InterPro" id="IPR044890">
    <property type="entry name" value="TMEM14_sf"/>
</dbReference>
<comment type="subcellular location">
    <subcellularLocation>
        <location evidence="1">Membrane</location>
    </subcellularLocation>
</comment>
<dbReference type="RefSeq" id="WP_102180008.1">
    <property type="nucleotide sequence ID" value="NZ_NMQE01000016.1"/>
</dbReference>
<evidence type="ECO:0000313" key="7">
    <source>
        <dbReference type="Proteomes" id="UP000235081"/>
    </source>
</evidence>
<feature type="transmembrane region" description="Helical" evidence="5">
    <location>
        <begin position="30"/>
        <end position="48"/>
    </location>
</feature>
<reference evidence="6 7" key="1">
    <citation type="submission" date="2017-07" db="EMBL/GenBank/DDBJ databases">
        <title>Genomes of Fischerella (Mastigocladus) sp. strains.</title>
        <authorList>
            <person name="Miller S.R."/>
        </authorList>
    </citation>
    <scope>NUCLEOTIDE SEQUENCE [LARGE SCALE GENOMIC DNA]</scope>
    <source>
        <strain evidence="6 7">CCMEE 5318</strain>
    </source>
</reference>
<protein>
    <recommendedName>
        <fullName evidence="8">Small integral membrane protein</fullName>
    </recommendedName>
</protein>
<feature type="transmembrane region" description="Helical" evidence="5">
    <location>
        <begin position="81"/>
        <end position="99"/>
    </location>
</feature>
<keyword evidence="3 5" id="KW-1133">Transmembrane helix</keyword>
<accession>A0A2N6LPN8</accession>
<dbReference type="GO" id="GO:0016020">
    <property type="term" value="C:membrane"/>
    <property type="evidence" value="ECO:0007669"/>
    <property type="project" value="UniProtKB-SubCell"/>
</dbReference>
<name>A0A2N6LPN8_9CYAN</name>
<feature type="transmembrane region" description="Helical" evidence="5">
    <location>
        <begin position="5"/>
        <end position="24"/>
    </location>
</feature>
<dbReference type="PANTHER" id="PTHR12668">
    <property type="entry name" value="TRANSMEMBRANE PROTEIN 14, 15"/>
    <property type="match status" value="1"/>
</dbReference>
<dbReference type="Gene3D" id="1.10.10.1740">
    <property type="entry name" value="Transmembrane protein 14-like"/>
    <property type="match status" value="1"/>
</dbReference>
<evidence type="ECO:0000256" key="1">
    <source>
        <dbReference type="ARBA" id="ARBA00004370"/>
    </source>
</evidence>
<dbReference type="InterPro" id="IPR005349">
    <property type="entry name" value="TMEM14"/>
</dbReference>
<gene>
    <name evidence="6" type="ORF">CEN46_00575</name>
</gene>
<dbReference type="EMBL" id="NMQE01000016">
    <property type="protein sequence ID" value="PMB27856.1"/>
    <property type="molecule type" value="Genomic_DNA"/>
</dbReference>
<feature type="transmembrane region" description="Helical" evidence="5">
    <location>
        <begin position="55"/>
        <end position="75"/>
    </location>
</feature>
<evidence type="ECO:0000256" key="2">
    <source>
        <dbReference type="ARBA" id="ARBA00022692"/>
    </source>
</evidence>
<dbReference type="Pfam" id="PF03647">
    <property type="entry name" value="Tmemb_14"/>
    <property type="match status" value="1"/>
</dbReference>
<evidence type="ECO:0000256" key="3">
    <source>
        <dbReference type="ARBA" id="ARBA00022989"/>
    </source>
</evidence>
<evidence type="ECO:0000256" key="5">
    <source>
        <dbReference type="SAM" id="Phobius"/>
    </source>
</evidence>
<sequence>MNLGIIAVLAYGILSILGGFLGYITAGSNISLFSGSISGLILIFSAFVQLQGQSWGLALAAIVTAILIVVFAFRLAKTRKFMPAGLMTVLGMLTLALIVNQFQIMTSTK</sequence>
<organism evidence="6 7">
    <name type="scientific">Fischerella thermalis CCMEE 5318</name>
    <dbReference type="NCBI Taxonomy" id="2019666"/>
    <lineage>
        <taxon>Bacteria</taxon>
        <taxon>Bacillati</taxon>
        <taxon>Cyanobacteriota</taxon>
        <taxon>Cyanophyceae</taxon>
        <taxon>Nostocales</taxon>
        <taxon>Hapalosiphonaceae</taxon>
        <taxon>Fischerella</taxon>
    </lineage>
</organism>
<keyword evidence="2 5" id="KW-0812">Transmembrane</keyword>
<proteinExistence type="predicted"/>
<dbReference type="AlphaFoldDB" id="A0A2N6LPN8"/>
<evidence type="ECO:0008006" key="8">
    <source>
        <dbReference type="Google" id="ProtNLM"/>
    </source>
</evidence>
<comment type="caution">
    <text evidence="6">The sequence shown here is derived from an EMBL/GenBank/DDBJ whole genome shotgun (WGS) entry which is preliminary data.</text>
</comment>
<keyword evidence="4 5" id="KW-0472">Membrane</keyword>